<proteinExistence type="predicted"/>
<evidence type="ECO:0000259" key="1">
    <source>
        <dbReference type="SMART" id="SM00421"/>
    </source>
</evidence>
<dbReference type="InterPro" id="IPR016032">
    <property type="entry name" value="Sig_transdc_resp-reg_C-effctor"/>
</dbReference>
<dbReference type="SMART" id="SM00421">
    <property type="entry name" value="HTH_LUXR"/>
    <property type="match status" value="1"/>
</dbReference>
<keyword evidence="3" id="KW-1185">Reference proteome</keyword>
<dbReference type="Gene3D" id="1.10.10.10">
    <property type="entry name" value="Winged helix-like DNA-binding domain superfamily/Winged helix DNA-binding domain"/>
    <property type="match status" value="1"/>
</dbReference>
<evidence type="ECO:0000313" key="2">
    <source>
        <dbReference type="EMBL" id="MEJ8667923.1"/>
    </source>
</evidence>
<reference evidence="2 3" key="1">
    <citation type="submission" date="2024-03" db="EMBL/GenBank/DDBJ databases">
        <title>Novel Streptomyces species of biotechnological and ecological value are a feature of Machair soil.</title>
        <authorList>
            <person name="Prole J.R."/>
            <person name="Goodfellow M."/>
            <person name="Allenby N."/>
            <person name="Ward A.C."/>
        </authorList>
    </citation>
    <scope>NUCLEOTIDE SEQUENCE [LARGE SCALE GENOMIC DNA]</scope>
    <source>
        <strain evidence="2 3">MS1.AVA.1</strain>
    </source>
</reference>
<accession>A0ABU8UG84</accession>
<dbReference type="EMBL" id="JBBKAK010000001">
    <property type="protein sequence ID" value="MEJ8667923.1"/>
    <property type="molecule type" value="Genomic_DNA"/>
</dbReference>
<name>A0ABU8UG84_9ACTN</name>
<dbReference type="SUPFAM" id="SSF46894">
    <property type="entry name" value="C-terminal effector domain of the bipartite response regulators"/>
    <property type="match status" value="1"/>
</dbReference>
<organism evidence="2 3">
    <name type="scientific">Streptomyces machairae</name>
    <dbReference type="NCBI Taxonomy" id="3134109"/>
    <lineage>
        <taxon>Bacteria</taxon>
        <taxon>Bacillati</taxon>
        <taxon>Actinomycetota</taxon>
        <taxon>Actinomycetes</taxon>
        <taxon>Kitasatosporales</taxon>
        <taxon>Streptomycetaceae</taxon>
        <taxon>Streptomyces</taxon>
    </lineage>
</organism>
<feature type="domain" description="HTH luxR-type" evidence="1">
    <location>
        <begin position="3"/>
        <end position="59"/>
    </location>
</feature>
<evidence type="ECO:0000313" key="3">
    <source>
        <dbReference type="Proteomes" id="UP001376459"/>
    </source>
</evidence>
<protein>
    <submittedName>
        <fullName evidence="2">LuxR C-terminal-related transcriptional regulator</fullName>
    </submittedName>
</protein>
<comment type="caution">
    <text evidence="2">The sequence shown here is derived from an EMBL/GenBank/DDBJ whole genome shotgun (WGS) entry which is preliminary data.</text>
</comment>
<dbReference type="Pfam" id="PF00196">
    <property type="entry name" value="GerE"/>
    <property type="match status" value="1"/>
</dbReference>
<dbReference type="Proteomes" id="UP001376459">
    <property type="component" value="Unassembled WGS sequence"/>
</dbReference>
<dbReference type="InterPro" id="IPR036388">
    <property type="entry name" value="WH-like_DNA-bd_sf"/>
</dbReference>
<gene>
    <name evidence="2" type="ORF">WKI71_03205</name>
</gene>
<dbReference type="InterPro" id="IPR000792">
    <property type="entry name" value="Tscrpt_reg_LuxR_C"/>
</dbReference>
<sequence length="66" mass="7134">MQADTLTARELRTAELAVEGSPVTVIAKELHVTEQGVRQLLSSVYRKIGTDAAGLARALEAPRMRS</sequence>